<evidence type="ECO:0000313" key="2">
    <source>
        <dbReference type="Proteomes" id="UP000293764"/>
    </source>
</evidence>
<dbReference type="CDD" id="cd09022">
    <property type="entry name" value="Aldose_epim_Ec_YihR"/>
    <property type="match status" value="1"/>
</dbReference>
<dbReference type="PANTHER" id="PTHR10091:SF45">
    <property type="entry name" value="ALDOSE 1-EPIMERASE"/>
    <property type="match status" value="1"/>
</dbReference>
<gene>
    <name evidence="1" type="ORF">EUA98_10955</name>
</gene>
<dbReference type="SUPFAM" id="SSF74650">
    <property type="entry name" value="Galactose mutarotase-like"/>
    <property type="match status" value="1"/>
</dbReference>
<dbReference type="GO" id="GO:0030246">
    <property type="term" value="F:carbohydrate binding"/>
    <property type="evidence" value="ECO:0007669"/>
    <property type="project" value="InterPro"/>
</dbReference>
<name>A0A4Q5N4F5_9MICO</name>
<dbReference type="GO" id="GO:0004034">
    <property type="term" value="F:aldose 1-epimerase activity"/>
    <property type="evidence" value="ECO:0007669"/>
    <property type="project" value="TreeGrafter"/>
</dbReference>
<accession>A0A4Q5N4F5</accession>
<dbReference type="EMBL" id="SDWW01000024">
    <property type="protein sequence ID" value="RYV50901.1"/>
    <property type="molecule type" value="Genomic_DNA"/>
</dbReference>
<evidence type="ECO:0000313" key="1">
    <source>
        <dbReference type="EMBL" id="RYV50901.1"/>
    </source>
</evidence>
<protein>
    <recommendedName>
        <fullName evidence="3">Aldose epimerase</fullName>
    </recommendedName>
</protein>
<dbReference type="GO" id="GO:0033499">
    <property type="term" value="P:galactose catabolic process via UDP-galactose, Leloir pathway"/>
    <property type="evidence" value="ECO:0007669"/>
    <property type="project" value="TreeGrafter"/>
</dbReference>
<reference evidence="1 2" key="1">
    <citation type="submission" date="2019-01" db="EMBL/GenBank/DDBJ databases">
        <title>Novel species of Cellulomonas.</title>
        <authorList>
            <person name="Liu Q."/>
            <person name="Xin Y.-H."/>
        </authorList>
    </citation>
    <scope>NUCLEOTIDE SEQUENCE [LARGE SCALE GENOMIC DNA]</scope>
    <source>
        <strain evidence="1 2">HLT2-17</strain>
    </source>
</reference>
<dbReference type="InterPro" id="IPR011013">
    <property type="entry name" value="Gal_mutarotase_sf_dom"/>
</dbReference>
<comment type="caution">
    <text evidence="1">The sequence shown here is derived from an EMBL/GenBank/DDBJ whole genome shotgun (WGS) entry which is preliminary data.</text>
</comment>
<evidence type="ECO:0008006" key="3">
    <source>
        <dbReference type="Google" id="ProtNLM"/>
    </source>
</evidence>
<dbReference type="RefSeq" id="WP_130102723.1">
    <property type="nucleotide sequence ID" value="NZ_SDWW01000024.1"/>
</dbReference>
<dbReference type="InterPro" id="IPR014718">
    <property type="entry name" value="GH-type_carb-bd"/>
</dbReference>
<proteinExistence type="predicted"/>
<dbReference type="Proteomes" id="UP000293764">
    <property type="component" value="Unassembled WGS sequence"/>
</dbReference>
<dbReference type="OrthoDB" id="4739604at2"/>
<dbReference type="Gene3D" id="2.70.98.10">
    <property type="match status" value="1"/>
</dbReference>
<dbReference type="InterPro" id="IPR008183">
    <property type="entry name" value="Aldose_1/G6P_1-epimerase"/>
</dbReference>
<keyword evidence="2" id="KW-1185">Reference proteome</keyword>
<dbReference type="AlphaFoldDB" id="A0A4Q5N4F5"/>
<dbReference type="Pfam" id="PF01263">
    <property type="entry name" value="Aldose_epim"/>
    <property type="match status" value="1"/>
</dbReference>
<dbReference type="GO" id="GO:0006006">
    <property type="term" value="P:glucose metabolic process"/>
    <property type="evidence" value="ECO:0007669"/>
    <property type="project" value="TreeGrafter"/>
</dbReference>
<dbReference type="InterPro" id="IPR037480">
    <property type="entry name" value="YihR-like"/>
</dbReference>
<dbReference type="PANTHER" id="PTHR10091">
    <property type="entry name" value="ALDOSE-1-EPIMERASE"/>
    <property type="match status" value="1"/>
</dbReference>
<organism evidence="1 2">
    <name type="scientific">Pengzhenrongella frigida</name>
    <dbReference type="NCBI Taxonomy" id="1259133"/>
    <lineage>
        <taxon>Bacteria</taxon>
        <taxon>Bacillati</taxon>
        <taxon>Actinomycetota</taxon>
        <taxon>Actinomycetes</taxon>
        <taxon>Micrococcales</taxon>
        <taxon>Pengzhenrongella</taxon>
    </lineage>
</organism>
<sequence>MTHAAPAAAATSVVGAPSDVALRRAAPGGELRASVDLLGGGLRSLTFGGVDLVESYPQGQPAPACSGAVLFPWPNRVRDGRWSQHGSEHQLVVTEPERGNANHGLVRTAPFTIEHVAQDEVVVSVCLTPQPGFAFQLTMQVRYALTDDGLEVTHTMTNTSGWPAPVALGVHPYVRIGDVPRGELSIQVRAGRYLEVDRQLIPVGERPVAGSAVDLREPRRVGELELNTCFGDLTAADGYSRSVVAAPDGRAVAVWADEAFAFVQIYTCPDFPRADGAGLALAIEPMTAPADALNSGVGLTWLDPGETWTACWGIRPGGRSDAWATAFTRTG</sequence>